<sequence>MSISRSQCAGQKNIAKSGAGTQNRIEVAGKKNAALFEWAAFVKAEKSELVLRVTQYSESARASAQSTLSARWRSLSLRH</sequence>
<reference evidence="3" key="1">
    <citation type="submission" date="2019-03" db="EMBL/GenBank/DDBJ databases">
        <title>Complete genome sequence and annotation of the laboratory reference strain Shigella flexneri 5a M90T and genome-wide transcription start site determination.</title>
        <authorList>
            <person name="Cervantes-Rivera R."/>
            <person name="Puhar A."/>
        </authorList>
    </citation>
    <scope>NUCLEOTIDE SEQUENCE [LARGE SCALE GENOMIC DNA]</scope>
    <source>
        <strain evidence="3">M90T / Serotype 5a</strain>
    </source>
</reference>
<feature type="compositionally biased region" description="Polar residues" evidence="1">
    <location>
        <begin position="1"/>
        <end position="10"/>
    </location>
</feature>
<dbReference type="EMBL" id="CP037923">
    <property type="protein sequence ID" value="QCC33435.1"/>
    <property type="molecule type" value="Genomic_DNA"/>
</dbReference>
<dbReference type="Proteomes" id="UP000296678">
    <property type="component" value="Chromosome"/>
</dbReference>
<protein>
    <submittedName>
        <fullName evidence="2">Uncharacterized protein</fullName>
    </submittedName>
</protein>
<proteinExistence type="predicted"/>
<gene>
    <name evidence="2" type="ORF">EKN05_019495</name>
</gene>
<evidence type="ECO:0000313" key="3">
    <source>
        <dbReference type="Proteomes" id="UP000296678"/>
    </source>
</evidence>
<organism evidence="2 3">
    <name type="scientific">Shigella flexneri serotype 5a (strain M90T)</name>
    <dbReference type="NCBI Taxonomy" id="1086030"/>
    <lineage>
        <taxon>Bacteria</taxon>
        <taxon>Pseudomonadati</taxon>
        <taxon>Pseudomonadota</taxon>
        <taxon>Gammaproteobacteria</taxon>
        <taxon>Enterobacterales</taxon>
        <taxon>Enterobacteriaceae</taxon>
        <taxon>Shigella</taxon>
    </lineage>
</organism>
<dbReference type="AlphaFoldDB" id="A0A4P7TRA8"/>
<evidence type="ECO:0000256" key="1">
    <source>
        <dbReference type="SAM" id="MobiDB-lite"/>
    </source>
</evidence>
<feature type="region of interest" description="Disordered" evidence="1">
    <location>
        <begin position="1"/>
        <end position="21"/>
    </location>
</feature>
<evidence type="ECO:0000313" key="2">
    <source>
        <dbReference type="EMBL" id="QCC33435.1"/>
    </source>
</evidence>
<accession>A0A4P7TRA8</accession>
<name>A0A4P7TRA8_SHIFM</name>